<comment type="caution">
    <text evidence="2">The sequence shown here is derived from an EMBL/GenBank/DDBJ whole genome shotgun (WGS) entry which is preliminary data.</text>
</comment>
<evidence type="ECO:0000313" key="3">
    <source>
        <dbReference type="Proteomes" id="UP001265550"/>
    </source>
</evidence>
<evidence type="ECO:0000256" key="1">
    <source>
        <dbReference type="SAM" id="MobiDB-lite"/>
    </source>
</evidence>
<name>A0ABU1V929_9BURK</name>
<accession>A0ABU1V929</accession>
<organism evidence="2 3">
    <name type="scientific">Hydrogenophaga laconesensis</name>
    <dbReference type="NCBI Taxonomy" id="1805971"/>
    <lineage>
        <taxon>Bacteria</taxon>
        <taxon>Pseudomonadati</taxon>
        <taxon>Pseudomonadota</taxon>
        <taxon>Betaproteobacteria</taxon>
        <taxon>Burkholderiales</taxon>
        <taxon>Comamonadaceae</taxon>
        <taxon>Hydrogenophaga</taxon>
    </lineage>
</organism>
<protein>
    <recommendedName>
        <fullName evidence="4">H-NS histone family protein</fullName>
    </recommendedName>
</protein>
<dbReference type="Proteomes" id="UP001265550">
    <property type="component" value="Unassembled WGS sequence"/>
</dbReference>
<dbReference type="EMBL" id="JAVDWE010000003">
    <property type="protein sequence ID" value="MDR7093957.1"/>
    <property type="molecule type" value="Genomic_DNA"/>
</dbReference>
<gene>
    <name evidence="2" type="ORF">J2X09_001689</name>
</gene>
<keyword evidence="3" id="KW-1185">Reference proteome</keyword>
<proteinExistence type="predicted"/>
<feature type="region of interest" description="Disordered" evidence="1">
    <location>
        <begin position="70"/>
        <end position="93"/>
    </location>
</feature>
<evidence type="ECO:0000313" key="2">
    <source>
        <dbReference type="EMBL" id="MDR7093957.1"/>
    </source>
</evidence>
<dbReference type="RefSeq" id="WP_204732187.1">
    <property type="nucleotide sequence ID" value="NZ_JAVDWE010000003.1"/>
</dbReference>
<sequence length="135" mass="15088">MNQDTSKMSSEELRALATSLMKQAEEQSVKEFESTMNFLADKLVRMGRTKKDAVIHLLKMMRSAEMESTLADLVGGTRPRSKERSDLDSQGKAPEVGVAYRLLSGETWTRKSNMGATKREFAAHARASTWEAMKA</sequence>
<reference evidence="2 3" key="1">
    <citation type="submission" date="2023-07" db="EMBL/GenBank/DDBJ databases">
        <title>Sorghum-associated microbial communities from plants grown in Nebraska, USA.</title>
        <authorList>
            <person name="Schachtman D."/>
        </authorList>
    </citation>
    <scope>NUCLEOTIDE SEQUENCE [LARGE SCALE GENOMIC DNA]</scope>
    <source>
        <strain evidence="2 3">BE240</strain>
    </source>
</reference>
<evidence type="ECO:0008006" key="4">
    <source>
        <dbReference type="Google" id="ProtNLM"/>
    </source>
</evidence>
<feature type="compositionally biased region" description="Basic and acidic residues" evidence="1">
    <location>
        <begin position="80"/>
        <end position="89"/>
    </location>
</feature>